<feature type="compositionally biased region" description="Polar residues" evidence="3">
    <location>
        <begin position="1228"/>
        <end position="1244"/>
    </location>
</feature>
<accession>A0A8K0DK19</accession>
<feature type="compositionally biased region" description="Polar residues" evidence="3">
    <location>
        <begin position="1409"/>
        <end position="1419"/>
    </location>
</feature>
<dbReference type="InterPro" id="IPR001611">
    <property type="entry name" value="Leu-rich_rpt"/>
</dbReference>
<dbReference type="InterPro" id="IPR032675">
    <property type="entry name" value="LRR_dom_sf"/>
</dbReference>
<protein>
    <submittedName>
        <fullName evidence="5">Uncharacterized protein</fullName>
    </submittedName>
</protein>
<name>A0A8K0DK19_IGNLU</name>
<reference evidence="5" key="1">
    <citation type="submission" date="2019-08" db="EMBL/GenBank/DDBJ databases">
        <title>The genome of the North American firefly Photinus pyralis.</title>
        <authorList>
            <consortium name="Photinus pyralis genome working group"/>
            <person name="Fallon T.R."/>
            <person name="Sander Lower S.E."/>
            <person name="Weng J.-K."/>
        </authorList>
    </citation>
    <scope>NUCLEOTIDE SEQUENCE</scope>
    <source>
        <strain evidence="5">TRF0915ILg1</strain>
        <tissue evidence="5">Whole body</tissue>
    </source>
</reference>
<proteinExistence type="predicted"/>
<feature type="region of interest" description="Disordered" evidence="3">
    <location>
        <begin position="1228"/>
        <end position="1268"/>
    </location>
</feature>
<comment type="caution">
    <text evidence="5">The sequence shown here is derived from an EMBL/GenBank/DDBJ whole genome shotgun (WGS) entry which is preliminary data.</text>
</comment>
<dbReference type="Gene3D" id="3.80.10.10">
    <property type="entry name" value="Ribonuclease Inhibitor"/>
    <property type="match status" value="5"/>
</dbReference>
<dbReference type="PANTHER" id="PTHR24366">
    <property type="entry name" value="IG(IMMUNOGLOBULIN) AND LRR(LEUCINE RICH REPEAT) DOMAINS"/>
    <property type="match status" value="1"/>
</dbReference>
<dbReference type="SMART" id="SM00364">
    <property type="entry name" value="LRR_BAC"/>
    <property type="match status" value="11"/>
</dbReference>
<evidence type="ECO:0000256" key="3">
    <source>
        <dbReference type="SAM" id="MobiDB-lite"/>
    </source>
</evidence>
<dbReference type="Pfam" id="PF13855">
    <property type="entry name" value="LRR_8"/>
    <property type="match status" value="7"/>
</dbReference>
<dbReference type="SUPFAM" id="SSF52058">
    <property type="entry name" value="L domain-like"/>
    <property type="match status" value="3"/>
</dbReference>
<dbReference type="OrthoDB" id="8195690at2759"/>
<feature type="signal peptide" evidence="4">
    <location>
        <begin position="1"/>
        <end position="23"/>
    </location>
</feature>
<dbReference type="Proteomes" id="UP000801492">
    <property type="component" value="Unassembled WGS sequence"/>
</dbReference>
<feature type="region of interest" description="Disordered" evidence="3">
    <location>
        <begin position="1404"/>
        <end position="1423"/>
    </location>
</feature>
<evidence type="ECO:0000256" key="2">
    <source>
        <dbReference type="ARBA" id="ARBA00022737"/>
    </source>
</evidence>
<keyword evidence="4" id="KW-0732">Signal</keyword>
<dbReference type="PRINTS" id="PR00019">
    <property type="entry name" value="LEURICHRPT"/>
</dbReference>
<keyword evidence="1" id="KW-0433">Leucine-rich repeat</keyword>
<evidence type="ECO:0000313" key="5">
    <source>
        <dbReference type="EMBL" id="KAF2904922.1"/>
    </source>
</evidence>
<feature type="chain" id="PRO_5035451234" evidence="4">
    <location>
        <begin position="24"/>
        <end position="1540"/>
    </location>
</feature>
<dbReference type="PROSITE" id="PS51450">
    <property type="entry name" value="LRR"/>
    <property type="match status" value="7"/>
</dbReference>
<dbReference type="EMBL" id="VTPC01000647">
    <property type="protein sequence ID" value="KAF2904922.1"/>
    <property type="molecule type" value="Genomic_DNA"/>
</dbReference>
<dbReference type="PANTHER" id="PTHR24366:SF170">
    <property type="entry name" value="RE50361P"/>
    <property type="match status" value="1"/>
</dbReference>
<evidence type="ECO:0000256" key="4">
    <source>
        <dbReference type="SAM" id="SignalP"/>
    </source>
</evidence>
<gene>
    <name evidence="5" type="ORF">ILUMI_01254</name>
</gene>
<evidence type="ECO:0000256" key="1">
    <source>
        <dbReference type="ARBA" id="ARBA00022614"/>
    </source>
</evidence>
<keyword evidence="6" id="KW-1185">Reference proteome</keyword>
<dbReference type="FunFam" id="3.80.10.10:FF:001164">
    <property type="entry name" value="GH01279p"/>
    <property type="match status" value="2"/>
</dbReference>
<dbReference type="SMART" id="SM00369">
    <property type="entry name" value="LRR_TYP"/>
    <property type="match status" value="26"/>
</dbReference>
<organism evidence="5 6">
    <name type="scientific">Ignelater luminosus</name>
    <name type="common">Cucubano</name>
    <name type="synonym">Pyrophorus luminosus</name>
    <dbReference type="NCBI Taxonomy" id="2038154"/>
    <lineage>
        <taxon>Eukaryota</taxon>
        <taxon>Metazoa</taxon>
        <taxon>Ecdysozoa</taxon>
        <taxon>Arthropoda</taxon>
        <taxon>Hexapoda</taxon>
        <taxon>Insecta</taxon>
        <taxon>Pterygota</taxon>
        <taxon>Neoptera</taxon>
        <taxon>Endopterygota</taxon>
        <taxon>Coleoptera</taxon>
        <taxon>Polyphaga</taxon>
        <taxon>Elateriformia</taxon>
        <taxon>Elateroidea</taxon>
        <taxon>Elateridae</taxon>
        <taxon>Agrypninae</taxon>
        <taxon>Pyrophorini</taxon>
        <taxon>Ignelater</taxon>
    </lineage>
</organism>
<evidence type="ECO:0000313" key="6">
    <source>
        <dbReference type="Proteomes" id="UP000801492"/>
    </source>
</evidence>
<dbReference type="InterPro" id="IPR003591">
    <property type="entry name" value="Leu-rich_rpt_typical-subtyp"/>
</dbReference>
<keyword evidence="2" id="KW-0677">Repeat</keyword>
<sequence length="1540" mass="171733">MLTSWRLYVVCVTLAISLHRGNGQSSKGCPPQEASVPIVSLGSSGFAQCSHSNLPKVLEGLRSVGQYLQEPIDELILENNHLPSLPGKTFFPLRVMRLMLRYNGLERVSAGWLSGLETSLMELFIVEPELRSLPEDSLDRMNALEAITIQSNLMKRLPRFSALPKLRYLQIESLSLVEMSSRHFRALPALEKLHVVGSPRLARLEGGILQDLPSLTLVNISFCGISWIHPRAITHLPALTELWLVGNKITDAAIVGRSIRDLPALEILRLDYNYMDKLSEAAFVDLPSLKKLYISNNRITELHHGAFHRVPKLRMLDLNKNSVRSVHPESFLQHSGSGLEELWLVENDISHVAELRSLLDALPRLIFLDMSFNNLEAIPFGALRGHPTLERLHLDYNKIHLVEREAFMAMPALRELRLKNNSLSDILNGPLWNLPALKGLDLSGNYYRRIEPRLLANLPSLRKVDLSGNEITNVDPASFLGTPSLEHVNISHNALSALHPATFRHLLGLYELDLSNNKLLEFVPGLPRGIENLHISRNQITTLPQLPSPDLDLPALRLLDINSNGIQRISSGALRSVPQLKKLYIGKNAIQQLEDGSLDGLSRLEVLDLHDNRIIQVHPNALKETTELRELRLGDNRLNVVRPEVFHFLSHLKKLDISKNQLTEISPGTLENTRDIQIIDASHNSLMVLPPSLHGMKHLRSLELTNNRLKTVNPDILSSLTSLAELRLTQNLVQELRRGAFDNLLHLKTVFLDENELEIIEPHAFHSLPSLRTLKLNKNKLRDIPNHAFNNLPSLQIIELQENRLKNIANNAFFEVPHLLMLNLSSNQLPGLDEAGLRSMRSLEMLDLSNNKLSRVAGGSLEKMEWLVELRLDGNQICTVYGSPFNGMPRLRVLSIKNNKMMSFPEHSVQKLRGNLAVLDINGNPLACSCSMLWFRAWLQESSLMGPKCNDGILLRDMRLSRQDCAQESRQAEPVAPGCEAELLSAPGAYGTSQVFSQWMDLKDNVSTSGNNKLAPSPEESDYFYDEYVDYPYNETLMASSLLANTNSTRNETITFKPDTETQKSSHYIVGDTPTIYAAASKNKTKSAHNPTIPKVVSSSPSSSGFTFFGVPLPNFNLNLNNLWGRGNGRMSEHQRLPDQQIAERKTAIVNNPPPPPSVLNHRFPPTMPEIQTGGFIPLLPGTGGFKPIPNPHLKPIGTVEIEKVNISESSWPVPENFTPATITRVSYPTKPQQTADNLKSESSLGHPIPTPSTPTIPTSPTNKKEPDTVLNLNKTRLQTTIEVEQPAVIEIIPSMVTNTETSTNKAEKNKKPSTASTIELQKETKNVTNGSESNTEFVTFVPQFEQTANSDRFEDIFKEFVDNVSVPAIVTSSERSKQIQANAFKMTTEKSITSTTVITSKTTATTEHASSPISTLLAPQSPHYRPQGRPIITRVQSPHVSGSAPLLADLEISEDDQPSHLSKKETKDVQITGVATTQKIDTRNQDMSWYYVNYNKTNLEPYIGPGGTFPRSDSSNVCVLENFTIFLGIIVHLCILFAH</sequence>
<dbReference type="SMART" id="SM00365">
    <property type="entry name" value="LRR_SD22"/>
    <property type="match status" value="10"/>
</dbReference>